<dbReference type="OrthoDB" id="9797674at2"/>
<dbReference type="Gene3D" id="3.30.465.10">
    <property type="match status" value="1"/>
</dbReference>
<dbReference type="PROSITE" id="PS51371">
    <property type="entry name" value="CBS"/>
    <property type="match status" value="1"/>
</dbReference>
<feature type="transmembrane region" description="Helical" evidence="15">
    <location>
        <begin position="59"/>
        <end position="78"/>
    </location>
</feature>
<dbReference type="CDD" id="cd04590">
    <property type="entry name" value="CBS_pair_CorC_HlyC_assoc"/>
    <property type="match status" value="1"/>
</dbReference>
<dbReference type="PANTHER" id="PTHR22777">
    <property type="entry name" value="HEMOLYSIN-RELATED"/>
    <property type="match status" value="1"/>
</dbReference>
<evidence type="ECO:0000256" key="4">
    <source>
        <dbReference type="ARBA" id="ARBA00022519"/>
    </source>
</evidence>
<dbReference type="InterPro" id="IPR046342">
    <property type="entry name" value="CBS_dom_sf"/>
</dbReference>
<dbReference type="AlphaFoldDB" id="A0A2I6SAX6"/>
<keyword evidence="19" id="KW-1185">Reference proteome</keyword>
<evidence type="ECO:0000256" key="7">
    <source>
        <dbReference type="ARBA" id="ARBA00022989"/>
    </source>
</evidence>
<evidence type="ECO:0000256" key="12">
    <source>
        <dbReference type="ARBA" id="ARBA00039818"/>
    </source>
</evidence>
<evidence type="ECO:0000259" key="17">
    <source>
        <dbReference type="PROSITE" id="PS51846"/>
    </source>
</evidence>
<dbReference type="Pfam" id="PF00571">
    <property type="entry name" value="CBS"/>
    <property type="match status" value="1"/>
</dbReference>
<feature type="domain" description="CNNM transmembrane" evidence="17">
    <location>
        <begin position="1"/>
        <end position="199"/>
    </location>
</feature>
<evidence type="ECO:0000256" key="10">
    <source>
        <dbReference type="ARBA" id="ARBA00037177"/>
    </source>
</evidence>
<dbReference type="InterPro" id="IPR000644">
    <property type="entry name" value="CBS_dom"/>
</dbReference>
<dbReference type="SUPFAM" id="SSF56176">
    <property type="entry name" value="FAD-binding/transporter-associated domain-like"/>
    <property type="match status" value="1"/>
</dbReference>
<keyword evidence="5 14" id="KW-0812">Transmembrane</keyword>
<dbReference type="InterPro" id="IPR016169">
    <property type="entry name" value="FAD-bd_PCMH_sub2"/>
</dbReference>
<comment type="subcellular location">
    <subcellularLocation>
        <location evidence="1">Cell inner membrane</location>
        <topology evidence="1">Multi-pass membrane protein</topology>
    </subcellularLocation>
</comment>
<evidence type="ECO:0000256" key="13">
    <source>
        <dbReference type="PROSITE-ProRule" id="PRU00703"/>
    </source>
</evidence>
<keyword evidence="9 14" id="KW-0472">Membrane</keyword>
<dbReference type="SUPFAM" id="SSF54631">
    <property type="entry name" value="CBS-domain pair"/>
    <property type="match status" value="1"/>
</dbReference>
<dbReference type="PANTHER" id="PTHR22777:SF16">
    <property type="entry name" value="POLYAMINE EXPORT PROTEIN"/>
    <property type="match status" value="1"/>
</dbReference>
<dbReference type="Proteomes" id="UP000242205">
    <property type="component" value="Chromosome"/>
</dbReference>
<dbReference type="InterPro" id="IPR005170">
    <property type="entry name" value="Transptr-assoc_dom"/>
</dbReference>
<evidence type="ECO:0000256" key="1">
    <source>
        <dbReference type="ARBA" id="ARBA00004429"/>
    </source>
</evidence>
<gene>
    <name evidence="18" type="ORF">C0099_09085</name>
</gene>
<sequence>MEIASQLLLIGLLIVVSAWLSISEIALAASRKIRLRMLAQQGSTAAEDVLRLQENPGHFFTVVQIGLNAVAILGGILGESVLAPAFAELIGVVYAGQYLAAASSVLAFVLVTSAFVLLADLIPKRLAMNAPERVAVIVVGPMRTMVKVFMPAVWLFDGFANWIFRVLGLPSVRPEDITSEEIVAMADAGAQAGALLRQEHQLIANVFELDERTVTSAMTARDSVVFFTLDESEEHIREKLVQSPHGKFPVCEGGIDTVVGYVESKELFARVLAGKKLSLIADPQMHEALVLPDTLTLFEALERFRAAREDFALIVNEYALIVGLLTLQDVMNTVMGELGSNVVEELIVRRDDASWLIDGVTPVEDVMAALGIDTFEDAENYETIAGFMMYRLRKVPKRTDKVEFAGFRFEVVDIDNYRIDQLLVTRIADATVTQWN</sequence>
<organism evidence="18 19">
    <name type="scientific">Pseudazoarcus pumilus</name>
    <dbReference type="NCBI Taxonomy" id="2067960"/>
    <lineage>
        <taxon>Bacteria</taxon>
        <taxon>Pseudomonadati</taxon>
        <taxon>Pseudomonadota</taxon>
        <taxon>Betaproteobacteria</taxon>
        <taxon>Rhodocyclales</taxon>
        <taxon>Zoogloeaceae</taxon>
        <taxon>Pseudazoarcus</taxon>
    </lineage>
</organism>
<keyword evidence="8 13" id="KW-0129">CBS domain</keyword>
<dbReference type="Pfam" id="PF03471">
    <property type="entry name" value="CorC_HlyC"/>
    <property type="match status" value="1"/>
</dbReference>
<evidence type="ECO:0000256" key="15">
    <source>
        <dbReference type="SAM" id="Phobius"/>
    </source>
</evidence>
<keyword evidence="4" id="KW-0997">Cell inner membrane</keyword>
<evidence type="ECO:0000256" key="6">
    <source>
        <dbReference type="ARBA" id="ARBA00022737"/>
    </source>
</evidence>
<evidence type="ECO:0000256" key="9">
    <source>
        <dbReference type="ARBA" id="ARBA00023136"/>
    </source>
</evidence>
<evidence type="ECO:0000313" key="18">
    <source>
        <dbReference type="EMBL" id="AUN96410.1"/>
    </source>
</evidence>
<accession>A0A2I6SAX6</accession>
<evidence type="ECO:0000256" key="3">
    <source>
        <dbReference type="ARBA" id="ARBA00022475"/>
    </source>
</evidence>
<evidence type="ECO:0000256" key="14">
    <source>
        <dbReference type="PROSITE-ProRule" id="PRU01193"/>
    </source>
</evidence>
<protein>
    <recommendedName>
        <fullName evidence="12">Polyamine export protein</fullName>
    </recommendedName>
</protein>
<keyword evidence="3" id="KW-1003">Cell membrane</keyword>
<dbReference type="InterPro" id="IPR036318">
    <property type="entry name" value="FAD-bd_PCMH-like_sf"/>
</dbReference>
<feature type="transmembrane region" description="Helical" evidence="15">
    <location>
        <begin position="98"/>
        <end position="122"/>
    </location>
</feature>
<keyword evidence="2" id="KW-0813">Transport</keyword>
<dbReference type="InterPro" id="IPR002550">
    <property type="entry name" value="CNNM"/>
</dbReference>
<dbReference type="Pfam" id="PF01595">
    <property type="entry name" value="CNNM"/>
    <property type="match status" value="1"/>
</dbReference>
<dbReference type="KEGG" id="atw:C0099_09085"/>
<evidence type="ECO:0000256" key="2">
    <source>
        <dbReference type="ARBA" id="ARBA00022448"/>
    </source>
</evidence>
<proteinExistence type="inferred from homology"/>
<reference evidence="18 19" key="1">
    <citation type="submission" date="2018-01" db="EMBL/GenBank/DDBJ databases">
        <authorList>
            <person name="Fu G.-Y."/>
        </authorList>
    </citation>
    <scope>NUCLEOTIDE SEQUENCE [LARGE SCALE GENOMIC DNA]</scope>
    <source>
        <strain evidence="18 19">SY39</strain>
    </source>
</reference>
<evidence type="ECO:0000256" key="8">
    <source>
        <dbReference type="ARBA" id="ARBA00023122"/>
    </source>
</evidence>
<dbReference type="SMART" id="SM01091">
    <property type="entry name" value="CorC_HlyC"/>
    <property type="match status" value="1"/>
</dbReference>
<comment type="function">
    <text evidence="10">Involved in cadaverine and putrescine tolerance in stationary phase. May facilitate the efflux of both cadaverine and putrescine from the cytoplasm, reducing potentially toxic levels under certain stress conditions.</text>
</comment>
<dbReference type="Gene3D" id="3.10.580.10">
    <property type="entry name" value="CBS-domain"/>
    <property type="match status" value="1"/>
</dbReference>
<evidence type="ECO:0000256" key="11">
    <source>
        <dbReference type="ARBA" id="ARBA00038280"/>
    </source>
</evidence>
<feature type="transmembrane region" description="Helical" evidence="15">
    <location>
        <begin position="6"/>
        <end position="29"/>
    </location>
</feature>
<dbReference type="PROSITE" id="PS51846">
    <property type="entry name" value="CNNM"/>
    <property type="match status" value="1"/>
</dbReference>
<evidence type="ECO:0000259" key="16">
    <source>
        <dbReference type="PROSITE" id="PS51371"/>
    </source>
</evidence>
<dbReference type="EMBL" id="CP025682">
    <property type="protein sequence ID" value="AUN96410.1"/>
    <property type="molecule type" value="Genomic_DNA"/>
</dbReference>
<evidence type="ECO:0000256" key="5">
    <source>
        <dbReference type="ARBA" id="ARBA00022692"/>
    </source>
</evidence>
<dbReference type="InterPro" id="IPR044751">
    <property type="entry name" value="Ion_transp-like_CBS"/>
</dbReference>
<keyword evidence="7 14" id="KW-1133">Transmembrane helix</keyword>
<evidence type="ECO:0000313" key="19">
    <source>
        <dbReference type="Proteomes" id="UP000242205"/>
    </source>
</evidence>
<dbReference type="GO" id="GO:0005886">
    <property type="term" value="C:plasma membrane"/>
    <property type="evidence" value="ECO:0007669"/>
    <property type="project" value="UniProtKB-SubCell"/>
</dbReference>
<comment type="similarity">
    <text evidence="11">Belongs to the UPF0053 family. PaeA subfamily.</text>
</comment>
<dbReference type="GO" id="GO:0050660">
    <property type="term" value="F:flavin adenine dinucleotide binding"/>
    <property type="evidence" value="ECO:0007669"/>
    <property type="project" value="InterPro"/>
</dbReference>
<feature type="domain" description="CBS" evidence="16">
    <location>
        <begin position="284"/>
        <end position="340"/>
    </location>
</feature>
<name>A0A2I6SAX6_9RHOO</name>
<keyword evidence="6" id="KW-0677">Repeat</keyword>